<dbReference type="GO" id="GO:0008360">
    <property type="term" value="P:regulation of cell shape"/>
    <property type="evidence" value="ECO:0007669"/>
    <property type="project" value="UniProtKB-KW"/>
</dbReference>
<evidence type="ECO:0000256" key="1">
    <source>
        <dbReference type="ARBA" id="ARBA00004141"/>
    </source>
</evidence>
<evidence type="ECO:0000256" key="8">
    <source>
        <dbReference type="SAM" id="Phobius"/>
    </source>
</evidence>
<name>Q7MAM7_WOLSU</name>
<dbReference type="InterPro" id="IPR001182">
    <property type="entry name" value="FtsW/RodA"/>
</dbReference>
<dbReference type="STRING" id="273121.WS0142"/>
<accession>Q7MAM7</accession>
<keyword evidence="2 8" id="KW-0812">Transmembrane</keyword>
<feature type="transmembrane region" description="Helical" evidence="8">
    <location>
        <begin position="43"/>
        <end position="61"/>
    </location>
</feature>
<dbReference type="KEGG" id="wsu:WS0142"/>
<feature type="transmembrane region" description="Helical" evidence="8">
    <location>
        <begin position="100"/>
        <end position="123"/>
    </location>
</feature>
<feature type="transmembrane region" description="Helical" evidence="8">
    <location>
        <begin position="331"/>
        <end position="353"/>
    </location>
</feature>
<dbReference type="GO" id="GO:0032153">
    <property type="term" value="C:cell division site"/>
    <property type="evidence" value="ECO:0007669"/>
    <property type="project" value="TreeGrafter"/>
</dbReference>
<feature type="transmembrane region" description="Helical" evidence="8">
    <location>
        <begin position="12"/>
        <end position="31"/>
    </location>
</feature>
<dbReference type="eggNOG" id="COG0772">
    <property type="taxonomic scope" value="Bacteria"/>
</dbReference>
<feature type="transmembrane region" description="Helical" evidence="8">
    <location>
        <begin position="264"/>
        <end position="286"/>
    </location>
</feature>
<dbReference type="GO" id="GO:0051301">
    <property type="term" value="P:cell division"/>
    <property type="evidence" value="ECO:0007669"/>
    <property type="project" value="InterPro"/>
</dbReference>
<dbReference type="InterPro" id="IPR018365">
    <property type="entry name" value="Cell_cycle_FtsW-rel_CS"/>
</dbReference>
<dbReference type="EMBL" id="BX571657">
    <property type="protein sequence ID" value="CAE09305.1"/>
    <property type="molecule type" value="Genomic_DNA"/>
</dbReference>
<evidence type="ECO:0000256" key="4">
    <source>
        <dbReference type="ARBA" id="ARBA00022989"/>
    </source>
</evidence>
<dbReference type="Pfam" id="PF01098">
    <property type="entry name" value="FTSW_RODA_SPOVE"/>
    <property type="match status" value="1"/>
</dbReference>
<evidence type="ECO:0000256" key="3">
    <source>
        <dbReference type="ARBA" id="ARBA00022960"/>
    </source>
</evidence>
<evidence type="ECO:0000313" key="9">
    <source>
        <dbReference type="EMBL" id="CAE09305.1"/>
    </source>
</evidence>
<dbReference type="PANTHER" id="PTHR30474:SF1">
    <property type="entry name" value="PEPTIDOGLYCAN GLYCOSYLTRANSFERASE MRDB"/>
    <property type="match status" value="1"/>
</dbReference>
<comment type="subcellular location">
    <subcellularLocation>
        <location evidence="1">Membrane</location>
        <topology evidence="1">Multi-pass membrane protein</topology>
    </subcellularLocation>
</comment>
<keyword evidence="10" id="KW-1185">Reference proteome</keyword>
<gene>
    <name evidence="9" type="primary">MRDB</name>
    <name evidence="9" type="ordered locus">WS0142</name>
</gene>
<dbReference type="RefSeq" id="WP_011138105.1">
    <property type="nucleotide sequence ID" value="NC_005090.1"/>
</dbReference>
<keyword evidence="5 8" id="KW-0472">Membrane</keyword>
<dbReference type="PANTHER" id="PTHR30474">
    <property type="entry name" value="CELL CYCLE PROTEIN"/>
    <property type="match status" value="1"/>
</dbReference>
<dbReference type="GO" id="GO:0015648">
    <property type="term" value="F:lipid-linked peptidoglycan transporter activity"/>
    <property type="evidence" value="ECO:0007669"/>
    <property type="project" value="TreeGrafter"/>
</dbReference>
<evidence type="ECO:0000313" key="10">
    <source>
        <dbReference type="Proteomes" id="UP000000422"/>
    </source>
</evidence>
<feature type="transmembrane region" description="Helical" evidence="8">
    <location>
        <begin position="182"/>
        <end position="200"/>
    </location>
</feature>
<feature type="transmembrane region" description="Helical" evidence="8">
    <location>
        <begin position="135"/>
        <end position="152"/>
    </location>
</feature>
<feature type="transmembrane region" description="Helical" evidence="8">
    <location>
        <begin position="298"/>
        <end position="325"/>
    </location>
</feature>
<reference evidence="9 10" key="1">
    <citation type="journal article" date="2003" name="Proc. Natl. Acad. Sci. U.S.A.">
        <title>Complete genome sequence and analysis of Wolinella succinogenes.</title>
        <authorList>
            <person name="Baar C."/>
            <person name="Eppinger M."/>
            <person name="Raddatz G."/>
            <person name="Simon JM."/>
            <person name="Lanz C."/>
            <person name="Klimmek O."/>
            <person name="Nandakumar R."/>
            <person name="Gross R."/>
            <person name="Rosinus A."/>
            <person name="Keller H."/>
            <person name="Jagtap P."/>
            <person name="Linke B."/>
            <person name="Meyer F."/>
            <person name="Lederer H."/>
            <person name="Schuster S.C."/>
        </authorList>
    </citation>
    <scope>NUCLEOTIDE SEQUENCE [LARGE SCALE GENOMIC DNA]</scope>
    <source>
        <strain evidence="10">ATCC 29543 / DSM 1740 / CCUG 13145 / JCM 31913 / LMG 7466 / NCTC 11488 / FDC 602W</strain>
    </source>
</reference>
<dbReference type="HOGENOM" id="CLU_029243_2_1_7"/>
<evidence type="ECO:0000256" key="2">
    <source>
        <dbReference type="ARBA" id="ARBA00022692"/>
    </source>
</evidence>
<evidence type="ECO:0000256" key="6">
    <source>
        <dbReference type="ARBA" id="ARBA00032370"/>
    </source>
</evidence>
<dbReference type="Proteomes" id="UP000000422">
    <property type="component" value="Chromosome"/>
</dbReference>
<dbReference type="PROSITE" id="PS00428">
    <property type="entry name" value="FTSW_RODA_SPOVE"/>
    <property type="match status" value="1"/>
</dbReference>
<keyword evidence="4 8" id="KW-1133">Transmembrane helix</keyword>
<proteinExistence type="predicted"/>
<protein>
    <recommendedName>
        <fullName evidence="7">Cell wall polymerase</fullName>
    </recommendedName>
    <alternativeName>
        <fullName evidence="6">Peptidoglycan polymerase</fullName>
    </alternativeName>
</protein>
<dbReference type="GO" id="GO:0005886">
    <property type="term" value="C:plasma membrane"/>
    <property type="evidence" value="ECO:0007669"/>
    <property type="project" value="TreeGrafter"/>
</dbReference>
<evidence type="ECO:0000256" key="7">
    <source>
        <dbReference type="ARBA" id="ARBA00033270"/>
    </source>
</evidence>
<keyword evidence="3" id="KW-0133">Cell shape</keyword>
<organism evidence="10">
    <name type="scientific">Wolinella succinogenes (strain ATCC 29543 / DSM 1740 / CCUG 13145 / JCM 31913 / LMG 7466 / NCTC 11488 / FDC 602W)</name>
    <name type="common">Vibrio succinogenes</name>
    <dbReference type="NCBI Taxonomy" id="273121"/>
    <lineage>
        <taxon>Bacteria</taxon>
        <taxon>Pseudomonadati</taxon>
        <taxon>Campylobacterota</taxon>
        <taxon>Epsilonproteobacteria</taxon>
        <taxon>Campylobacterales</taxon>
        <taxon>Helicobacteraceae</taxon>
        <taxon>Wolinella</taxon>
    </lineage>
</organism>
<feature type="transmembrane region" description="Helical" evidence="8">
    <location>
        <begin position="70"/>
        <end position="88"/>
    </location>
</feature>
<sequence>MIAIDRRILTHFDFLLLAMILPLVIVSYILIGEVNDRLADKQATYVIVGFISFFLAFLVPIRKLSWSIPFFYWINIALLISVEIFGTTKLGAQRWIEIPFIHFTLQPSELMKPAFILMLAHIIRHTPPPKDGYRFKSFAKISFYILLPFVIILKQPDLGTALVLLLTGYGMLFLIGVHYKIWLGILLAISIASPVLYSSLHDYQRKRITDFLSEKPSYHVQQSIIAIGSGGLAGKAKDEATQAQLKFLPIATSDFIFAYHVERFGFWGAVGLILLYLSLILHLLSLSVMNKNDYFLKVVAISLAMLIFIYAAVNVAMTIGLAPVVGLPLPMFSYGGSSFVTFMVLLGMLENLLAFRFNFMYNFTSFGRGP</sequence>
<dbReference type="AlphaFoldDB" id="Q7MAM7"/>
<evidence type="ECO:0000256" key="5">
    <source>
        <dbReference type="ARBA" id="ARBA00023136"/>
    </source>
</evidence>
<feature type="transmembrane region" description="Helical" evidence="8">
    <location>
        <begin position="158"/>
        <end position="175"/>
    </location>
</feature>